<organism evidence="2 3">
    <name type="scientific">Bombyx mori</name>
    <name type="common">Silk moth</name>
    <dbReference type="NCBI Taxonomy" id="7091"/>
    <lineage>
        <taxon>Eukaryota</taxon>
        <taxon>Metazoa</taxon>
        <taxon>Ecdysozoa</taxon>
        <taxon>Arthropoda</taxon>
        <taxon>Hexapoda</taxon>
        <taxon>Insecta</taxon>
        <taxon>Pterygota</taxon>
        <taxon>Neoptera</taxon>
        <taxon>Endopterygota</taxon>
        <taxon>Lepidoptera</taxon>
        <taxon>Glossata</taxon>
        <taxon>Ditrysia</taxon>
        <taxon>Bombycoidea</taxon>
        <taxon>Bombycidae</taxon>
        <taxon>Bombycinae</taxon>
        <taxon>Bombyx</taxon>
    </lineage>
</organism>
<reference evidence="2" key="2">
    <citation type="submission" date="2022-06" db="UniProtKB">
        <authorList>
            <consortium name="EnsemblMetazoa"/>
        </authorList>
    </citation>
    <scope>IDENTIFICATION</scope>
    <source>
        <strain evidence="2">p50T (Dazao)</strain>
    </source>
</reference>
<accession>A0A8R2DK66</accession>
<dbReference type="AlphaFoldDB" id="A0A8R2DK66"/>
<name>A0A8R2DK66_BOMMO</name>
<dbReference type="EnsemblMetazoa" id="XM_021347666.2">
    <property type="protein sequence ID" value="XP_021203341.2"/>
    <property type="gene ID" value="LOC101737016"/>
</dbReference>
<feature type="compositionally biased region" description="Polar residues" evidence="1">
    <location>
        <begin position="13"/>
        <end position="32"/>
    </location>
</feature>
<dbReference type="Proteomes" id="UP000005204">
    <property type="component" value="Unassembled WGS sequence"/>
</dbReference>
<keyword evidence="3" id="KW-1185">Reference proteome</keyword>
<feature type="region of interest" description="Disordered" evidence="1">
    <location>
        <begin position="1"/>
        <end position="32"/>
    </location>
</feature>
<feature type="region of interest" description="Disordered" evidence="1">
    <location>
        <begin position="82"/>
        <end position="102"/>
    </location>
</feature>
<evidence type="ECO:0000256" key="1">
    <source>
        <dbReference type="SAM" id="MobiDB-lite"/>
    </source>
</evidence>
<protein>
    <submittedName>
        <fullName evidence="2">Uncharacterized protein</fullName>
    </submittedName>
</protein>
<dbReference type="GeneID" id="101737016"/>
<dbReference type="KEGG" id="bmor:101737016"/>
<proteinExistence type="predicted"/>
<evidence type="ECO:0000313" key="3">
    <source>
        <dbReference type="Proteomes" id="UP000005204"/>
    </source>
</evidence>
<dbReference type="RefSeq" id="XP_021203341.2">
    <property type="nucleotide sequence ID" value="XM_021347666.3"/>
</dbReference>
<reference evidence="3" key="1">
    <citation type="journal article" date="2008" name="Insect Biochem. Mol. Biol.">
        <title>The genome of a lepidopteran model insect, the silkworm Bombyx mori.</title>
        <authorList>
            <consortium name="International Silkworm Genome Consortium"/>
        </authorList>
    </citation>
    <scope>NUCLEOTIDE SEQUENCE [LARGE SCALE GENOMIC DNA]</scope>
    <source>
        <strain evidence="3">p50T</strain>
    </source>
</reference>
<evidence type="ECO:0000313" key="2">
    <source>
        <dbReference type="EnsemblMetazoa" id="XP_021203341.2"/>
    </source>
</evidence>
<sequence length="179" mass="20902">MSSRSRKILDLIQTENSKSPHQNLDNQADTSSNELIKPNYTIKSQSIEVQILCDIKNKPENQQYMDVSEYFEATKGRKKTPIDYRVSPVNPDESDADLSDGDPSFQIQNEKRESYKQQNFSEVYVRNRRTKMLPLNQLTLVKAYTGKQELSENKKKDLRELITKNLIPHFYSDFYDSIL</sequence>